<name>A0ABD1RNW2_9LAMI</name>
<keyword evidence="3" id="KW-1185">Reference proteome</keyword>
<reference evidence="3" key="1">
    <citation type="submission" date="2024-07" db="EMBL/GenBank/DDBJ databases">
        <title>Two chromosome-level genome assemblies of Korean endemic species Abeliophyllum distichum and Forsythia ovata (Oleaceae).</title>
        <authorList>
            <person name="Jang H."/>
        </authorList>
    </citation>
    <scope>NUCLEOTIDE SEQUENCE [LARGE SCALE GENOMIC DNA]</scope>
</reference>
<dbReference type="Proteomes" id="UP001604277">
    <property type="component" value="Unassembled WGS sequence"/>
</dbReference>
<proteinExistence type="predicted"/>
<evidence type="ECO:0000256" key="1">
    <source>
        <dbReference type="SAM" id="MobiDB-lite"/>
    </source>
</evidence>
<protein>
    <submittedName>
        <fullName evidence="2">Uncharacterized protein</fullName>
    </submittedName>
</protein>
<evidence type="ECO:0000313" key="2">
    <source>
        <dbReference type="EMBL" id="KAL2490080.1"/>
    </source>
</evidence>
<dbReference type="AlphaFoldDB" id="A0ABD1RNW2"/>
<organism evidence="2 3">
    <name type="scientific">Forsythia ovata</name>
    <dbReference type="NCBI Taxonomy" id="205694"/>
    <lineage>
        <taxon>Eukaryota</taxon>
        <taxon>Viridiplantae</taxon>
        <taxon>Streptophyta</taxon>
        <taxon>Embryophyta</taxon>
        <taxon>Tracheophyta</taxon>
        <taxon>Spermatophyta</taxon>
        <taxon>Magnoliopsida</taxon>
        <taxon>eudicotyledons</taxon>
        <taxon>Gunneridae</taxon>
        <taxon>Pentapetalae</taxon>
        <taxon>asterids</taxon>
        <taxon>lamiids</taxon>
        <taxon>Lamiales</taxon>
        <taxon>Oleaceae</taxon>
        <taxon>Forsythieae</taxon>
        <taxon>Forsythia</taxon>
    </lineage>
</organism>
<accession>A0ABD1RNW2</accession>
<comment type="caution">
    <text evidence="2">The sequence shown here is derived from an EMBL/GenBank/DDBJ whole genome shotgun (WGS) entry which is preliminary data.</text>
</comment>
<dbReference type="EMBL" id="JBFOLJ010000012">
    <property type="protein sequence ID" value="KAL2490080.1"/>
    <property type="molecule type" value="Genomic_DNA"/>
</dbReference>
<sequence>MPEREKYAKSASVSYSVGNFCTSSIYLIMVFRFDVVGNPRNCHSSVKRKASKAKPTHLCQRSLDQAGCKSRDVHEWQGPEGESQQANPQDRPPQYFSENLPHTKIEPALPEDFSPLHRKPYQLAYAPGGKKLPLLKAPWFDLASIFDTD</sequence>
<evidence type="ECO:0000313" key="3">
    <source>
        <dbReference type="Proteomes" id="UP001604277"/>
    </source>
</evidence>
<feature type="region of interest" description="Disordered" evidence="1">
    <location>
        <begin position="70"/>
        <end position="113"/>
    </location>
</feature>
<gene>
    <name evidence="2" type="ORF">Fot_43372</name>
</gene>